<evidence type="ECO:0000256" key="11">
    <source>
        <dbReference type="ARBA" id="ARBA00022989"/>
    </source>
</evidence>
<dbReference type="InterPro" id="IPR036890">
    <property type="entry name" value="HATPase_C_sf"/>
</dbReference>
<evidence type="ECO:0000256" key="13">
    <source>
        <dbReference type="ARBA" id="ARBA00023136"/>
    </source>
</evidence>
<gene>
    <name evidence="16" type="ORF">HHA04nite_21590</name>
</gene>
<comment type="catalytic activity">
    <reaction evidence="1">
        <text>ATP + protein L-histidine = ADP + protein N-phospho-L-histidine.</text>
        <dbReference type="EC" id="2.7.13.3"/>
    </reaction>
</comment>
<dbReference type="Pfam" id="PF17203">
    <property type="entry name" value="sCache_3_2"/>
    <property type="match status" value="1"/>
</dbReference>
<evidence type="ECO:0000256" key="2">
    <source>
        <dbReference type="ARBA" id="ARBA00004651"/>
    </source>
</evidence>
<dbReference type="Gene3D" id="3.30.565.10">
    <property type="entry name" value="Histidine kinase-like ATPase, C-terminal domain"/>
    <property type="match status" value="1"/>
</dbReference>
<dbReference type="PANTHER" id="PTHR43547">
    <property type="entry name" value="TWO-COMPONENT HISTIDINE KINASE"/>
    <property type="match status" value="1"/>
</dbReference>
<evidence type="ECO:0000256" key="1">
    <source>
        <dbReference type="ARBA" id="ARBA00000085"/>
    </source>
</evidence>
<dbReference type="SMART" id="SM00387">
    <property type="entry name" value="HATPase_c"/>
    <property type="match status" value="1"/>
</dbReference>
<feature type="transmembrane region" description="Helical" evidence="14">
    <location>
        <begin position="12"/>
        <end position="31"/>
    </location>
</feature>
<dbReference type="Pfam" id="PF02518">
    <property type="entry name" value="HATPase_c"/>
    <property type="match status" value="1"/>
</dbReference>
<protein>
    <recommendedName>
        <fullName evidence="3">histidine kinase</fullName>
        <ecNumber evidence="3">2.7.13.3</ecNumber>
    </recommendedName>
</protein>
<feature type="domain" description="Histidine kinase" evidence="15">
    <location>
        <begin position="326"/>
        <end position="539"/>
    </location>
</feature>
<dbReference type="InterPro" id="IPR004358">
    <property type="entry name" value="Sig_transdc_His_kin-like_C"/>
</dbReference>
<keyword evidence="8" id="KW-0547">Nucleotide-binding</keyword>
<dbReference type="InterPro" id="IPR013767">
    <property type="entry name" value="PAS_fold"/>
</dbReference>
<dbReference type="PANTHER" id="PTHR43547:SF10">
    <property type="entry name" value="SENSOR HISTIDINE KINASE DCUS"/>
    <property type="match status" value="1"/>
</dbReference>
<evidence type="ECO:0000256" key="10">
    <source>
        <dbReference type="ARBA" id="ARBA00022840"/>
    </source>
</evidence>
<evidence type="ECO:0000256" key="7">
    <source>
        <dbReference type="ARBA" id="ARBA00022692"/>
    </source>
</evidence>
<keyword evidence="4" id="KW-1003">Cell membrane</keyword>
<dbReference type="EMBL" id="BJUS01000025">
    <property type="protein sequence ID" value="GEK73615.1"/>
    <property type="molecule type" value="Genomic_DNA"/>
</dbReference>
<comment type="caution">
    <text evidence="16">The sequence shown here is derived from an EMBL/GenBank/DDBJ whole genome shotgun (WGS) entry which is preliminary data.</text>
</comment>
<evidence type="ECO:0000256" key="8">
    <source>
        <dbReference type="ARBA" id="ARBA00022741"/>
    </source>
</evidence>
<dbReference type="Proteomes" id="UP000321121">
    <property type="component" value="Unassembled WGS sequence"/>
</dbReference>
<evidence type="ECO:0000256" key="3">
    <source>
        <dbReference type="ARBA" id="ARBA00012438"/>
    </source>
</evidence>
<dbReference type="SMART" id="SM00091">
    <property type="entry name" value="PAS"/>
    <property type="match status" value="1"/>
</dbReference>
<evidence type="ECO:0000256" key="14">
    <source>
        <dbReference type="SAM" id="Phobius"/>
    </source>
</evidence>
<evidence type="ECO:0000256" key="9">
    <source>
        <dbReference type="ARBA" id="ARBA00022777"/>
    </source>
</evidence>
<keyword evidence="10" id="KW-0067">ATP-binding</keyword>
<dbReference type="SUPFAM" id="SSF55785">
    <property type="entry name" value="PYP-like sensor domain (PAS domain)"/>
    <property type="match status" value="1"/>
</dbReference>
<dbReference type="InterPro" id="IPR005467">
    <property type="entry name" value="His_kinase_dom"/>
</dbReference>
<evidence type="ECO:0000259" key="15">
    <source>
        <dbReference type="PROSITE" id="PS50109"/>
    </source>
</evidence>
<dbReference type="InterPro" id="IPR029151">
    <property type="entry name" value="Sensor-like_sf"/>
</dbReference>
<evidence type="ECO:0000256" key="6">
    <source>
        <dbReference type="ARBA" id="ARBA00022679"/>
    </source>
</evidence>
<sequence length="545" mass="58152">MPRPRLRLNTWISLLVAVMVVLSLGLALWLFTAQLRATLEEDQATRVTDLAQTLAADPEVQAALQGRIEAPVDDGALQARIDGLRRALGVDFIVVMDAGAIRLTHPDPERIGRHFQGGDEGRALAGETYHSRAEGTLGTSIRGFAPVTAGDGEVVGAVSVGVTLSSLAPLLADNRRDVMLGVLALMIVGGLGARGLAQAIKRVLLGLEPHQIARLVEERQAMLASVHEGILAVDRQARVTLVNPAARRMLAEAGLGEPAVGTAVADCLPHSGLPELLSGGEGGEGGRELDREIDLNLDGRVVLANRRPIRHRGRTIGAIATFRDKSEVNALAEQLTGVSRYAEALRAATHEFKNQRHVMSGLAQMGDLDSLRGYLDELADHRLAPGMAVVEGVADPVLAGFLLGKRSEARERGVEFEVRLETPMPELGEATLVHVLVTVLGNLLENAFDAVEGRDERRVMLTVEADAALLLLQVQDTGGGIDPSIRERLFEAGVSTKGERRGLGLAAVRERIDACGGRVAVYSEAGRGTLFEVELPRAPDTDDDV</sequence>
<dbReference type="GO" id="GO:0016301">
    <property type="term" value="F:kinase activity"/>
    <property type="evidence" value="ECO:0007669"/>
    <property type="project" value="UniProtKB-KW"/>
</dbReference>
<reference evidence="16 17" key="1">
    <citation type="submission" date="2019-07" db="EMBL/GenBank/DDBJ databases">
        <title>Whole genome shotgun sequence of Halomonas halophila NBRC 102604.</title>
        <authorList>
            <person name="Hosoyama A."/>
            <person name="Uohara A."/>
            <person name="Ohji S."/>
            <person name="Ichikawa N."/>
        </authorList>
    </citation>
    <scope>NUCLEOTIDE SEQUENCE [LARGE SCALE GENOMIC DNA]</scope>
    <source>
        <strain evidence="16 17">NBRC 102604</strain>
    </source>
</reference>
<evidence type="ECO:0000256" key="12">
    <source>
        <dbReference type="ARBA" id="ARBA00023012"/>
    </source>
</evidence>
<keyword evidence="13 14" id="KW-0472">Membrane</keyword>
<evidence type="ECO:0000313" key="17">
    <source>
        <dbReference type="Proteomes" id="UP000321121"/>
    </source>
</evidence>
<keyword evidence="11 14" id="KW-1133">Transmembrane helix</keyword>
<accession>A0ABQ0U5G3</accession>
<dbReference type="Gene3D" id="1.10.287.130">
    <property type="match status" value="1"/>
</dbReference>
<organism evidence="16 17">
    <name type="scientific">Halomonas halophila</name>
    <dbReference type="NCBI Taxonomy" id="29573"/>
    <lineage>
        <taxon>Bacteria</taxon>
        <taxon>Pseudomonadati</taxon>
        <taxon>Pseudomonadota</taxon>
        <taxon>Gammaproteobacteria</taxon>
        <taxon>Oceanospirillales</taxon>
        <taxon>Halomonadaceae</taxon>
        <taxon>Halomonas</taxon>
    </lineage>
</organism>
<dbReference type="InterPro" id="IPR003594">
    <property type="entry name" value="HATPase_dom"/>
</dbReference>
<dbReference type="PRINTS" id="PR00344">
    <property type="entry name" value="BCTRLSENSOR"/>
</dbReference>
<dbReference type="InterPro" id="IPR035965">
    <property type="entry name" value="PAS-like_dom_sf"/>
</dbReference>
<keyword evidence="17" id="KW-1185">Reference proteome</keyword>
<dbReference type="Gene3D" id="3.30.450.20">
    <property type="entry name" value="PAS domain"/>
    <property type="match status" value="2"/>
</dbReference>
<dbReference type="PROSITE" id="PS50109">
    <property type="entry name" value="HIS_KIN"/>
    <property type="match status" value="1"/>
</dbReference>
<dbReference type="InterPro" id="IPR033463">
    <property type="entry name" value="sCache_3"/>
</dbReference>
<dbReference type="Pfam" id="PF00989">
    <property type="entry name" value="PAS"/>
    <property type="match status" value="1"/>
</dbReference>
<evidence type="ECO:0000313" key="16">
    <source>
        <dbReference type="EMBL" id="GEK73615.1"/>
    </source>
</evidence>
<keyword evidence="9 16" id="KW-0418">Kinase</keyword>
<name>A0ABQ0U5G3_9GAMM</name>
<feature type="transmembrane region" description="Helical" evidence="14">
    <location>
        <begin position="178"/>
        <end position="197"/>
    </location>
</feature>
<dbReference type="SUPFAM" id="SSF55874">
    <property type="entry name" value="ATPase domain of HSP90 chaperone/DNA topoisomerase II/histidine kinase"/>
    <property type="match status" value="1"/>
</dbReference>
<proteinExistence type="predicted"/>
<keyword evidence="5" id="KW-0597">Phosphoprotein</keyword>
<dbReference type="InterPro" id="IPR000014">
    <property type="entry name" value="PAS"/>
</dbReference>
<dbReference type="RefSeq" id="WP_146909267.1">
    <property type="nucleotide sequence ID" value="NZ_BJUS01000025.1"/>
</dbReference>
<dbReference type="SUPFAM" id="SSF103190">
    <property type="entry name" value="Sensory domain-like"/>
    <property type="match status" value="1"/>
</dbReference>
<keyword evidence="7 14" id="KW-0812">Transmembrane</keyword>
<comment type="subcellular location">
    <subcellularLocation>
        <location evidence="2">Cell membrane</location>
        <topology evidence="2">Multi-pass membrane protein</topology>
    </subcellularLocation>
</comment>
<keyword evidence="12" id="KW-0902">Two-component regulatory system</keyword>
<dbReference type="EC" id="2.7.13.3" evidence="3"/>
<keyword evidence="6" id="KW-0808">Transferase</keyword>
<evidence type="ECO:0000256" key="5">
    <source>
        <dbReference type="ARBA" id="ARBA00022553"/>
    </source>
</evidence>
<evidence type="ECO:0000256" key="4">
    <source>
        <dbReference type="ARBA" id="ARBA00022475"/>
    </source>
</evidence>